<dbReference type="InterPro" id="IPR050834">
    <property type="entry name" value="Glycosyltransf_2"/>
</dbReference>
<proteinExistence type="predicted"/>
<dbReference type="PANTHER" id="PTHR43685">
    <property type="entry name" value="GLYCOSYLTRANSFERASE"/>
    <property type="match status" value="1"/>
</dbReference>
<dbReference type="OrthoDB" id="9797391at2"/>
<evidence type="ECO:0000313" key="3">
    <source>
        <dbReference type="EMBL" id="PRZ33573.1"/>
    </source>
</evidence>
<protein>
    <submittedName>
        <fullName evidence="3">Glycosyltransferase involved in cell wall biosynthesis</fullName>
    </submittedName>
</protein>
<dbReference type="SUPFAM" id="SSF53448">
    <property type="entry name" value="Nucleotide-diphospho-sugar transferases"/>
    <property type="match status" value="1"/>
</dbReference>
<dbReference type="AlphaFoldDB" id="A0A2T0ZB55"/>
<dbReference type="CDD" id="cd00761">
    <property type="entry name" value="Glyco_tranf_GTA_type"/>
    <property type="match status" value="1"/>
</dbReference>
<evidence type="ECO:0000259" key="2">
    <source>
        <dbReference type="Pfam" id="PF00535"/>
    </source>
</evidence>
<reference evidence="3 4" key="1">
    <citation type="submission" date="2018-03" db="EMBL/GenBank/DDBJ databases">
        <title>Genomic Encyclopedia of Archaeal and Bacterial Type Strains, Phase II (KMG-II): from individual species to whole genera.</title>
        <authorList>
            <person name="Goeker M."/>
        </authorList>
    </citation>
    <scope>NUCLEOTIDE SEQUENCE [LARGE SCALE GENOMIC DNA]</scope>
    <source>
        <strain evidence="3 4">DSM 100065</strain>
    </source>
</reference>
<keyword evidence="4" id="KW-1185">Reference proteome</keyword>
<evidence type="ECO:0000313" key="4">
    <source>
        <dbReference type="Proteomes" id="UP000237752"/>
    </source>
</evidence>
<dbReference type="InterPro" id="IPR029044">
    <property type="entry name" value="Nucleotide-diphossugar_trans"/>
</dbReference>
<evidence type="ECO:0000256" key="1">
    <source>
        <dbReference type="SAM" id="Phobius"/>
    </source>
</evidence>
<comment type="caution">
    <text evidence="3">The sequence shown here is derived from an EMBL/GenBank/DDBJ whole genome shotgun (WGS) entry which is preliminary data.</text>
</comment>
<feature type="domain" description="Glycosyltransferase 2-like" evidence="2">
    <location>
        <begin position="28"/>
        <end position="182"/>
    </location>
</feature>
<dbReference type="RefSeq" id="WP_106350910.1">
    <property type="nucleotide sequence ID" value="NZ_PVUE01000025.1"/>
</dbReference>
<organism evidence="3 4">
    <name type="scientific">Antricoccus suffuscus</name>
    <dbReference type="NCBI Taxonomy" id="1629062"/>
    <lineage>
        <taxon>Bacteria</taxon>
        <taxon>Bacillati</taxon>
        <taxon>Actinomycetota</taxon>
        <taxon>Actinomycetes</taxon>
        <taxon>Geodermatophilales</taxon>
        <taxon>Antricoccaceae</taxon>
        <taxon>Antricoccus</taxon>
    </lineage>
</organism>
<dbReference type="GO" id="GO:0016740">
    <property type="term" value="F:transferase activity"/>
    <property type="evidence" value="ECO:0007669"/>
    <property type="project" value="UniProtKB-KW"/>
</dbReference>
<dbReference type="Proteomes" id="UP000237752">
    <property type="component" value="Unassembled WGS sequence"/>
</dbReference>
<keyword evidence="1" id="KW-1133">Transmembrane helix</keyword>
<accession>A0A2T0ZB55</accession>
<keyword evidence="3" id="KW-0808">Transferase</keyword>
<dbReference type="InterPro" id="IPR001173">
    <property type="entry name" value="Glyco_trans_2-like"/>
</dbReference>
<name>A0A2T0ZB55_9ACTN</name>
<dbReference type="EMBL" id="PVUE01000025">
    <property type="protein sequence ID" value="PRZ33573.1"/>
    <property type="molecule type" value="Genomic_DNA"/>
</dbReference>
<dbReference type="PANTHER" id="PTHR43685:SF14">
    <property type="entry name" value="GLYCOSYLTRANSFERASE 2-LIKE DOMAIN-CONTAINING PROTEIN"/>
    <property type="match status" value="1"/>
</dbReference>
<keyword evidence="1" id="KW-0812">Transmembrane</keyword>
<feature type="transmembrane region" description="Helical" evidence="1">
    <location>
        <begin position="281"/>
        <end position="298"/>
    </location>
</feature>
<dbReference type="Pfam" id="PF00535">
    <property type="entry name" value="Glycos_transf_2"/>
    <property type="match status" value="1"/>
</dbReference>
<dbReference type="Gene3D" id="3.90.550.10">
    <property type="entry name" value="Spore Coat Polysaccharide Biosynthesis Protein SpsA, Chain A"/>
    <property type="match status" value="1"/>
</dbReference>
<sequence>MTVARSVVRSSTPTLEVADQATTQSRFSVVVPAYNEEHFLGACLDSLAAQDFPGDVEIIVVDNNSTDATAAVATRPGVTVISEPKQGVCAARQAGTAAATGEIVVSTDADTTFRSDWLSTIDRSFREQPDLTAVAGPPHWVDAPRWGRVYERAFFGLIQGFYRLTGRVAYVSAANIAFRRNAWRGYDVRLTQGGDELDLLRQLHEHGTVVYNHRNAVLTSARRMDRGFLYNVFVTCFYYYLLGYATNRLLGRTAIGMAPSFRTEPRRSPRRGDSWTWRRRTAIALVVTGLAWIGWTLLL</sequence>
<feature type="transmembrane region" description="Helical" evidence="1">
    <location>
        <begin position="228"/>
        <end position="247"/>
    </location>
</feature>
<keyword evidence="1" id="KW-0472">Membrane</keyword>
<gene>
    <name evidence="3" type="ORF">CLV47_12530</name>
</gene>